<dbReference type="AlphaFoldDB" id="A0A0R2B9X3"/>
<keyword evidence="1" id="KW-0812">Transmembrane</keyword>
<reference evidence="3 4" key="1">
    <citation type="journal article" date="2015" name="Genome Announc.">
        <title>Expanding the biotechnology potential of lactobacilli through comparative genomics of 213 strains and associated genera.</title>
        <authorList>
            <person name="Sun Z."/>
            <person name="Harris H.M."/>
            <person name="McCann A."/>
            <person name="Guo C."/>
            <person name="Argimon S."/>
            <person name="Zhang W."/>
            <person name="Yang X."/>
            <person name="Jeffery I.B."/>
            <person name="Cooney J.C."/>
            <person name="Kagawa T.F."/>
            <person name="Liu W."/>
            <person name="Song Y."/>
            <person name="Salvetti E."/>
            <person name="Wrobel A."/>
            <person name="Rasinkangas P."/>
            <person name="Parkhill J."/>
            <person name="Rea M.C."/>
            <person name="O'Sullivan O."/>
            <person name="Ritari J."/>
            <person name="Douillard F.P."/>
            <person name="Paul Ross R."/>
            <person name="Yang R."/>
            <person name="Briner A.E."/>
            <person name="Felis G.E."/>
            <person name="de Vos W.M."/>
            <person name="Barrangou R."/>
            <person name="Klaenhammer T.R."/>
            <person name="Caufield P.W."/>
            <person name="Cui Y."/>
            <person name="Zhang H."/>
            <person name="O'Toole P.W."/>
        </authorList>
    </citation>
    <scope>NUCLEOTIDE SEQUENCE [LARGE SCALE GENOMIC DNA]</scope>
    <source>
        <strain evidence="3 4">DSM 20452</strain>
    </source>
</reference>
<dbReference type="EMBL" id="AYYN01000054">
    <property type="protein sequence ID" value="KRM75959.1"/>
    <property type="molecule type" value="Genomic_DNA"/>
</dbReference>
<proteinExistence type="predicted"/>
<protein>
    <recommendedName>
        <fullName evidence="2">YdbS-like PH domain-containing protein</fullName>
    </recommendedName>
</protein>
<evidence type="ECO:0000256" key="1">
    <source>
        <dbReference type="SAM" id="Phobius"/>
    </source>
</evidence>
<dbReference type="InterPro" id="IPR005182">
    <property type="entry name" value="YdbS-like_PH"/>
</dbReference>
<accession>A0A0R2B9X3</accession>
<dbReference type="RefSeq" id="WP_056958876.1">
    <property type="nucleotide sequence ID" value="NZ_AYYN01000054.1"/>
</dbReference>
<evidence type="ECO:0000313" key="3">
    <source>
        <dbReference type="EMBL" id="KRM75959.1"/>
    </source>
</evidence>
<keyword evidence="1" id="KW-1133">Transmembrane helix</keyword>
<sequence length="144" mass="16969">MQTFTVAKQYLYYRFSLAFITYTLLLLLGYFLLQHFDHGNYFRPTLFFWSIVFVLDCLRSFFYWKYARLSFSSTAVIVTKGRFFYSKTTIPLEKIYIVSESTNVYLQLFKLKRLNFQTIAQAASFAGITEDFQLPVKVGGRDEG</sequence>
<gene>
    <name evidence="3" type="ORF">FC48_GL002040</name>
</gene>
<evidence type="ECO:0000313" key="4">
    <source>
        <dbReference type="Proteomes" id="UP000051612"/>
    </source>
</evidence>
<feature type="domain" description="YdbS-like PH" evidence="2">
    <location>
        <begin position="64"/>
        <end position="127"/>
    </location>
</feature>
<evidence type="ECO:0000259" key="2">
    <source>
        <dbReference type="Pfam" id="PF03703"/>
    </source>
</evidence>
<feature type="transmembrane region" description="Helical" evidence="1">
    <location>
        <begin position="12"/>
        <end position="33"/>
    </location>
</feature>
<dbReference type="Proteomes" id="UP000051612">
    <property type="component" value="Unassembled WGS sequence"/>
</dbReference>
<name>A0A0R2B9X3_9LACO</name>
<feature type="transmembrane region" description="Helical" evidence="1">
    <location>
        <begin position="45"/>
        <end position="64"/>
    </location>
</feature>
<dbReference type="Pfam" id="PF03703">
    <property type="entry name" value="bPH_2"/>
    <property type="match status" value="1"/>
</dbReference>
<comment type="caution">
    <text evidence="3">The sequence shown here is derived from an EMBL/GenBank/DDBJ whole genome shotgun (WGS) entry which is preliminary data.</text>
</comment>
<keyword evidence="1" id="KW-0472">Membrane</keyword>
<organism evidence="3 4">
    <name type="scientific">Ligilactobacillus murinus DSM 20452 = NBRC 14221</name>
    <dbReference type="NCBI Taxonomy" id="1423772"/>
    <lineage>
        <taxon>Bacteria</taxon>
        <taxon>Bacillati</taxon>
        <taxon>Bacillota</taxon>
        <taxon>Bacilli</taxon>
        <taxon>Lactobacillales</taxon>
        <taxon>Lactobacillaceae</taxon>
        <taxon>Ligilactobacillus</taxon>
    </lineage>
</organism>
<dbReference type="PATRIC" id="fig|1423772.3.peg.2178"/>